<dbReference type="EMBL" id="FWXH01000002">
    <property type="protein sequence ID" value="SMC16215.1"/>
    <property type="molecule type" value="Genomic_DNA"/>
</dbReference>
<sequence>MKGRINLKIYIKLKDGKSFKIPAPLGLVKAILGLGGFGATIAKRYIPAENRQYIDCVNFRELKTGFDVLKDYKGLKLVDVKTHDGVTVTIIV</sequence>
<dbReference type="STRING" id="1121291.SAMN02745134_00026"/>
<organism evidence="1 2">
    <name type="scientific">Clostridium acidisoli DSM 12555</name>
    <dbReference type="NCBI Taxonomy" id="1121291"/>
    <lineage>
        <taxon>Bacteria</taxon>
        <taxon>Bacillati</taxon>
        <taxon>Bacillota</taxon>
        <taxon>Clostridia</taxon>
        <taxon>Eubacteriales</taxon>
        <taxon>Clostridiaceae</taxon>
        <taxon>Clostridium</taxon>
    </lineage>
</organism>
<proteinExistence type="predicted"/>
<protein>
    <submittedName>
        <fullName evidence="1">Uncharacterized protein</fullName>
    </submittedName>
</protein>
<name>A0A1W1WX38_9CLOT</name>
<dbReference type="Proteomes" id="UP000192468">
    <property type="component" value="Unassembled WGS sequence"/>
</dbReference>
<evidence type="ECO:0000313" key="1">
    <source>
        <dbReference type="EMBL" id="SMC16215.1"/>
    </source>
</evidence>
<dbReference type="AlphaFoldDB" id="A0A1W1WX38"/>
<gene>
    <name evidence="1" type="ORF">SAMN02745134_00026</name>
</gene>
<accession>A0A1W1WX38</accession>
<keyword evidence="2" id="KW-1185">Reference proteome</keyword>
<dbReference type="RefSeq" id="WP_207651859.1">
    <property type="nucleotide sequence ID" value="NZ_FWXH01000002.1"/>
</dbReference>
<evidence type="ECO:0000313" key="2">
    <source>
        <dbReference type="Proteomes" id="UP000192468"/>
    </source>
</evidence>
<reference evidence="1 2" key="1">
    <citation type="submission" date="2017-04" db="EMBL/GenBank/DDBJ databases">
        <authorList>
            <person name="Afonso C.L."/>
            <person name="Miller P.J."/>
            <person name="Scott M.A."/>
            <person name="Spackman E."/>
            <person name="Goraichik I."/>
            <person name="Dimitrov K.M."/>
            <person name="Suarez D.L."/>
            <person name="Swayne D.E."/>
        </authorList>
    </citation>
    <scope>NUCLEOTIDE SEQUENCE [LARGE SCALE GENOMIC DNA]</scope>
    <source>
        <strain evidence="1 2">DSM 12555</strain>
    </source>
</reference>